<evidence type="ECO:0000256" key="4">
    <source>
        <dbReference type="ARBA" id="ARBA00022912"/>
    </source>
</evidence>
<dbReference type="SMART" id="SM00226">
    <property type="entry name" value="LMWPc"/>
    <property type="match status" value="1"/>
</dbReference>
<dbReference type="AlphaFoldDB" id="A0A0E9MVA0"/>
<dbReference type="PANTHER" id="PTHR11717">
    <property type="entry name" value="LOW MOLECULAR WEIGHT PROTEIN TYROSINE PHOSPHATASE"/>
    <property type="match status" value="1"/>
</dbReference>
<evidence type="ECO:0000256" key="5">
    <source>
        <dbReference type="PIRSR" id="PIRSR617867-1"/>
    </source>
</evidence>
<keyword evidence="8" id="KW-1185">Reference proteome</keyword>
<gene>
    <name evidence="7" type="ORF">FPE01S_01_05130</name>
</gene>
<dbReference type="SUPFAM" id="SSF52788">
    <property type="entry name" value="Phosphotyrosine protein phosphatases I"/>
    <property type="match status" value="1"/>
</dbReference>
<dbReference type="PRINTS" id="PR00719">
    <property type="entry name" value="LMWPTPASE"/>
</dbReference>
<dbReference type="Pfam" id="PF01451">
    <property type="entry name" value="LMWPc"/>
    <property type="match status" value="1"/>
</dbReference>
<name>A0A0E9MVA0_9BACT</name>
<evidence type="ECO:0000259" key="6">
    <source>
        <dbReference type="SMART" id="SM00226"/>
    </source>
</evidence>
<dbReference type="InterPro" id="IPR017867">
    <property type="entry name" value="Tyr_phospatase_low_mol_wt"/>
</dbReference>
<dbReference type="GO" id="GO:0004725">
    <property type="term" value="F:protein tyrosine phosphatase activity"/>
    <property type="evidence" value="ECO:0007669"/>
    <property type="project" value="UniProtKB-EC"/>
</dbReference>
<dbReference type="EMBL" id="BBWV01000001">
    <property type="protein sequence ID" value="GAO41499.1"/>
    <property type="molecule type" value="Genomic_DNA"/>
</dbReference>
<evidence type="ECO:0000313" key="8">
    <source>
        <dbReference type="Proteomes" id="UP000033121"/>
    </source>
</evidence>
<evidence type="ECO:0000256" key="1">
    <source>
        <dbReference type="ARBA" id="ARBA00011063"/>
    </source>
</evidence>
<proteinExistence type="inferred from homology"/>
<organism evidence="7 8">
    <name type="scientific">Flavihumibacter petaseus NBRC 106054</name>
    <dbReference type="NCBI Taxonomy" id="1220578"/>
    <lineage>
        <taxon>Bacteria</taxon>
        <taxon>Pseudomonadati</taxon>
        <taxon>Bacteroidota</taxon>
        <taxon>Chitinophagia</taxon>
        <taxon>Chitinophagales</taxon>
        <taxon>Chitinophagaceae</taxon>
        <taxon>Flavihumibacter</taxon>
    </lineage>
</organism>
<evidence type="ECO:0000313" key="7">
    <source>
        <dbReference type="EMBL" id="GAO41499.1"/>
    </source>
</evidence>
<evidence type="ECO:0000256" key="2">
    <source>
        <dbReference type="ARBA" id="ARBA00013064"/>
    </source>
</evidence>
<protein>
    <recommendedName>
        <fullName evidence="2">protein-tyrosine-phosphatase</fullName>
        <ecNumber evidence="2">3.1.3.48</ecNumber>
    </recommendedName>
</protein>
<keyword evidence="3" id="KW-0378">Hydrolase</keyword>
<dbReference type="STRING" id="1220578.FPE01S_01_05130"/>
<dbReference type="InterPro" id="IPR023485">
    <property type="entry name" value="Ptyr_pPase"/>
</dbReference>
<reference evidence="7 8" key="1">
    <citation type="submission" date="2015-04" db="EMBL/GenBank/DDBJ databases">
        <title>Whole genome shotgun sequence of Flavihumibacter petaseus NBRC 106054.</title>
        <authorList>
            <person name="Miyazawa S."/>
            <person name="Hosoyama A."/>
            <person name="Hashimoto M."/>
            <person name="Noguchi M."/>
            <person name="Tsuchikane K."/>
            <person name="Ohji S."/>
            <person name="Yamazoe A."/>
            <person name="Ichikawa N."/>
            <person name="Kimura A."/>
            <person name="Fujita N."/>
        </authorList>
    </citation>
    <scope>NUCLEOTIDE SEQUENCE [LARGE SCALE GENOMIC DNA]</scope>
    <source>
        <strain evidence="7 8">NBRC 106054</strain>
    </source>
</reference>
<comment type="similarity">
    <text evidence="1">Belongs to the low molecular weight phosphotyrosine protein phosphatase family.</text>
</comment>
<accession>A0A0E9MVA0</accession>
<dbReference type="InterPro" id="IPR050438">
    <property type="entry name" value="LMW_PTPase"/>
</dbReference>
<dbReference type="InterPro" id="IPR036196">
    <property type="entry name" value="Ptyr_pPase_sf"/>
</dbReference>
<keyword evidence="4" id="KW-0904">Protein phosphatase</keyword>
<evidence type="ECO:0000256" key="3">
    <source>
        <dbReference type="ARBA" id="ARBA00022801"/>
    </source>
</evidence>
<dbReference type="CDD" id="cd16343">
    <property type="entry name" value="LMWPTP"/>
    <property type="match status" value="1"/>
</dbReference>
<feature type="active site" description="Proton donor" evidence="5">
    <location>
        <position position="103"/>
    </location>
</feature>
<dbReference type="Proteomes" id="UP000033121">
    <property type="component" value="Unassembled WGS sequence"/>
</dbReference>
<feature type="domain" description="Phosphotyrosine protein phosphatase I" evidence="6">
    <location>
        <begin position="5"/>
        <end position="129"/>
    </location>
</feature>
<comment type="caution">
    <text evidence="7">The sequence shown here is derived from an EMBL/GenBank/DDBJ whole genome shotgun (WGS) entry which is preliminary data.</text>
</comment>
<dbReference type="PANTHER" id="PTHR11717:SF7">
    <property type="entry name" value="LOW MOLECULAR WEIGHT PHOSPHOTYROSINE PROTEIN PHOSPHATASE"/>
    <property type="match status" value="1"/>
</dbReference>
<dbReference type="EC" id="3.1.3.48" evidence="2"/>
<dbReference type="Gene3D" id="3.40.50.2300">
    <property type="match status" value="1"/>
</dbReference>
<sequence>MQEKARLAGLNWQVDSAGTNGYHVGEPPHRLSQKVALSRGLDISHQCSRKFEAADFDRYDMIYAMASDVLDDMRRIAGNRFKTEKADLLLNILFPGELRDVPDPFYGPEPGYHEVYDLIESACDRIIAHSTRTQHV</sequence>